<dbReference type="AlphaFoldDB" id="A0A852PXH8"/>
<gene>
    <name evidence="1" type="ORF">HZI69_10235</name>
</gene>
<sequence>MKIGSLCFVFLVSGCSIIFFREDYQLKDEAGWFNQITGKEAENSVYKLCNDMSAKNVKKGAKLEELSPAEFDRTYPFFGKCMYEKGYVFKIKGFDFIYCNNKPRECDIYSKYRR</sequence>
<accession>A0A852PXH8</accession>
<evidence type="ECO:0008006" key="3">
    <source>
        <dbReference type="Google" id="ProtNLM"/>
    </source>
</evidence>
<proteinExistence type="predicted"/>
<dbReference type="Proteomes" id="UP000590599">
    <property type="component" value="Unassembled WGS sequence"/>
</dbReference>
<evidence type="ECO:0000313" key="2">
    <source>
        <dbReference type="Proteomes" id="UP000590599"/>
    </source>
</evidence>
<reference evidence="1 2" key="1">
    <citation type="submission" date="2020-07" db="EMBL/GenBank/DDBJ databases">
        <title>Genus Haemophilus, Bergeys manual.</title>
        <authorList>
            <person name="Noerskov-Lauritsen N."/>
        </authorList>
    </citation>
    <scope>NUCLEOTIDE SEQUENCE [LARGE SCALE GENOMIC DNA]</scope>
    <source>
        <strain evidence="1 2">CCUG30047</strain>
    </source>
</reference>
<dbReference type="RefSeq" id="WP_179228228.1">
    <property type="nucleotide sequence ID" value="NZ_JACBKA010000040.1"/>
</dbReference>
<dbReference type="EMBL" id="JACBKA010000040">
    <property type="protein sequence ID" value="NYA28202.1"/>
    <property type="molecule type" value="Genomic_DNA"/>
</dbReference>
<evidence type="ECO:0000313" key="1">
    <source>
        <dbReference type="EMBL" id="NYA28202.1"/>
    </source>
</evidence>
<name>A0A852PXH8_HAEHA</name>
<dbReference type="PROSITE" id="PS51257">
    <property type="entry name" value="PROKAR_LIPOPROTEIN"/>
    <property type="match status" value="1"/>
</dbReference>
<comment type="caution">
    <text evidence="1">The sequence shown here is derived from an EMBL/GenBank/DDBJ whole genome shotgun (WGS) entry which is preliminary data.</text>
</comment>
<protein>
    <recommendedName>
        <fullName evidence="3">Lipoprotein</fullName>
    </recommendedName>
</protein>
<organism evidence="1 2">
    <name type="scientific">Haemophilus haemolyticus</name>
    <dbReference type="NCBI Taxonomy" id="726"/>
    <lineage>
        <taxon>Bacteria</taxon>
        <taxon>Pseudomonadati</taxon>
        <taxon>Pseudomonadota</taxon>
        <taxon>Gammaproteobacteria</taxon>
        <taxon>Pasteurellales</taxon>
        <taxon>Pasteurellaceae</taxon>
        <taxon>Haemophilus</taxon>
    </lineage>
</organism>